<feature type="region of interest" description="Disordered" evidence="1">
    <location>
        <begin position="46"/>
        <end position="73"/>
    </location>
</feature>
<dbReference type="EMBL" id="CM008049">
    <property type="protein sequence ID" value="PAN23351.1"/>
    <property type="molecule type" value="Genomic_DNA"/>
</dbReference>
<feature type="region of interest" description="Disordered" evidence="1">
    <location>
        <begin position="87"/>
        <end position="107"/>
    </location>
</feature>
<accession>A0A2S3HI15</accession>
<evidence type="ECO:0000256" key="1">
    <source>
        <dbReference type="SAM" id="MobiDB-lite"/>
    </source>
</evidence>
<gene>
    <name evidence="2" type="ORF">PAHAL_4G086300</name>
</gene>
<feature type="region of interest" description="Disordered" evidence="1">
    <location>
        <begin position="1"/>
        <end position="32"/>
    </location>
</feature>
<organism evidence="2">
    <name type="scientific">Panicum hallii</name>
    <dbReference type="NCBI Taxonomy" id="206008"/>
    <lineage>
        <taxon>Eukaryota</taxon>
        <taxon>Viridiplantae</taxon>
        <taxon>Streptophyta</taxon>
        <taxon>Embryophyta</taxon>
        <taxon>Tracheophyta</taxon>
        <taxon>Spermatophyta</taxon>
        <taxon>Magnoliopsida</taxon>
        <taxon>Liliopsida</taxon>
        <taxon>Poales</taxon>
        <taxon>Poaceae</taxon>
        <taxon>PACMAD clade</taxon>
        <taxon>Panicoideae</taxon>
        <taxon>Panicodae</taxon>
        <taxon>Paniceae</taxon>
        <taxon>Panicinae</taxon>
        <taxon>Panicum</taxon>
        <taxon>Panicum sect. Panicum</taxon>
    </lineage>
</organism>
<name>A0A2S3HI15_9POAL</name>
<sequence>MDKPRTSISTPAAAAASAPGGRRDHHSTELGQEGALVQERTMAAMQILPSGHGASCGGASSLSPPPAAPAPLTLSLRSNISTAGTLLVDDDEEPDSPTSPGSCSIPPDGYTPLVRTFSFGEYGPLPPPVNRELAAACYNAKSSCTASPSMDASFQPIQDDEPPISGDLGYDMYPPDYSVEPRFAVRQATEFAEIALRCHNDDPSNDVKYELVKASVSSYMFEGSGNYGHVNFTARAKQQDGYEGSCSSQS</sequence>
<dbReference type="EMBL" id="CM008049">
    <property type="protein sequence ID" value="PAN23354.1"/>
    <property type="molecule type" value="Genomic_DNA"/>
</dbReference>
<protein>
    <submittedName>
        <fullName evidence="2">Uncharacterized protein</fullName>
    </submittedName>
</protein>
<feature type="compositionally biased region" description="Low complexity" evidence="1">
    <location>
        <begin position="1"/>
        <end position="20"/>
    </location>
</feature>
<dbReference type="Proteomes" id="UP000243499">
    <property type="component" value="Chromosome 4"/>
</dbReference>
<proteinExistence type="predicted"/>
<reference evidence="2" key="1">
    <citation type="submission" date="2018-04" db="EMBL/GenBank/DDBJ databases">
        <title>WGS assembly of Panicum hallii.</title>
        <authorList>
            <person name="Lovell J."/>
            <person name="Jenkins J."/>
            <person name="Lowry D."/>
            <person name="Mamidi S."/>
            <person name="Sreedasyam A."/>
            <person name="Weng X."/>
            <person name="Barry K."/>
            <person name="Bonette J."/>
            <person name="Campitelli B."/>
            <person name="Daum C."/>
            <person name="Gordon S."/>
            <person name="Gould B."/>
            <person name="Lipzen A."/>
            <person name="Macqueen A."/>
            <person name="Palacio-Mejia J."/>
            <person name="Plott C."/>
            <person name="Shakirov E."/>
            <person name="Shu S."/>
            <person name="Yoshinaga Y."/>
            <person name="Zane M."/>
            <person name="Rokhsar D."/>
            <person name="Grimwood J."/>
            <person name="Schmutz J."/>
            <person name="Juenger T."/>
        </authorList>
    </citation>
    <scope>NUCLEOTIDE SEQUENCE [LARGE SCALE GENOMIC DNA]</scope>
    <source>
        <strain evidence="2">FIL2</strain>
    </source>
</reference>
<dbReference type="AlphaFoldDB" id="A0A2S3HI15"/>
<feature type="compositionally biased region" description="Low complexity" evidence="1">
    <location>
        <begin position="49"/>
        <end position="62"/>
    </location>
</feature>
<dbReference type="Gramene" id="PAN23351">
    <property type="protein sequence ID" value="PAN23351"/>
    <property type="gene ID" value="PAHAL_4G086300"/>
</dbReference>
<dbReference type="Gramene" id="PAN23354">
    <property type="protein sequence ID" value="PAN23354"/>
    <property type="gene ID" value="PAHAL_4G086300"/>
</dbReference>
<evidence type="ECO:0000313" key="2">
    <source>
        <dbReference type="EMBL" id="PAN23351.1"/>
    </source>
</evidence>